<dbReference type="PANTHER" id="PTHR43140:SF1">
    <property type="entry name" value="TYPE I RESTRICTION ENZYME ECOKI SPECIFICITY SUBUNIT"/>
    <property type="match status" value="1"/>
</dbReference>
<keyword evidence="2" id="KW-0680">Restriction system</keyword>
<dbReference type="InterPro" id="IPR051212">
    <property type="entry name" value="Type-I_RE_S_subunit"/>
</dbReference>
<evidence type="ECO:0000256" key="4">
    <source>
        <dbReference type="SAM" id="MobiDB-lite"/>
    </source>
</evidence>
<keyword evidence="7" id="KW-1185">Reference proteome</keyword>
<dbReference type="SUPFAM" id="SSF116734">
    <property type="entry name" value="DNA methylase specificity domain"/>
    <property type="match status" value="2"/>
</dbReference>
<evidence type="ECO:0000256" key="2">
    <source>
        <dbReference type="ARBA" id="ARBA00022747"/>
    </source>
</evidence>
<evidence type="ECO:0000256" key="3">
    <source>
        <dbReference type="ARBA" id="ARBA00023125"/>
    </source>
</evidence>
<dbReference type="EMBL" id="JBHRTE010000007">
    <property type="protein sequence ID" value="MFC3166878.1"/>
    <property type="molecule type" value="Genomic_DNA"/>
</dbReference>
<feature type="compositionally biased region" description="Basic residues" evidence="4">
    <location>
        <begin position="433"/>
        <end position="443"/>
    </location>
</feature>
<protein>
    <submittedName>
        <fullName evidence="6">Restriction endonuclease subunit S</fullName>
        <ecNumber evidence="6">3.1.21.-</ecNumber>
    </submittedName>
</protein>
<dbReference type="GO" id="GO:0004519">
    <property type="term" value="F:endonuclease activity"/>
    <property type="evidence" value="ECO:0007669"/>
    <property type="project" value="UniProtKB-KW"/>
</dbReference>
<dbReference type="Gene3D" id="3.90.220.20">
    <property type="entry name" value="DNA methylase specificity domains"/>
    <property type="match status" value="2"/>
</dbReference>
<keyword evidence="6" id="KW-0255">Endonuclease</keyword>
<dbReference type="GO" id="GO:0016787">
    <property type="term" value="F:hydrolase activity"/>
    <property type="evidence" value="ECO:0007669"/>
    <property type="project" value="UniProtKB-KW"/>
</dbReference>
<dbReference type="PANTHER" id="PTHR43140">
    <property type="entry name" value="TYPE-1 RESTRICTION ENZYME ECOKI SPECIFICITY PROTEIN"/>
    <property type="match status" value="1"/>
</dbReference>
<dbReference type="InterPro" id="IPR044946">
    <property type="entry name" value="Restrct_endonuc_typeI_TRD_sf"/>
</dbReference>
<evidence type="ECO:0000313" key="7">
    <source>
        <dbReference type="Proteomes" id="UP001595557"/>
    </source>
</evidence>
<evidence type="ECO:0000256" key="1">
    <source>
        <dbReference type="ARBA" id="ARBA00010923"/>
    </source>
</evidence>
<dbReference type="Pfam" id="PF01420">
    <property type="entry name" value="Methylase_S"/>
    <property type="match status" value="2"/>
</dbReference>
<comment type="similarity">
    <text evidence="1">Belongs to the type-I restriction system S methylase family.</text>
</comment>
<keyword evidence="6" id="KW-0378">Hydrolase</keyword>
<accession>A0ABV7IAG6</accession>
<dbReference type="EC" id="3.1.21.-" evidence="6"/>
<dbReference type="CDD" id="cd17260">
    <property type="entry name" value="RMtype1_S_EcoEI-TRD1-CR1_like"/>
    <property type="match status" value="1"/>
</dbReference>
<feature type="region of interest" description="Disordered" evidence="4">
    <location>
        <begin position="424"/>
        <end position="443"/>
    </location>
</feature>
<keyword evidence="6" id="KW-0540">Nuclease</keyword>
<dbReference type="InterPro" id="IPR000055">
    <property type="entry name" value="Restrct_endonuc_typeI_TRD"/>
</dbReference>
<feature type="domain" description="Type I restriction modification DNA specificity" evidence="5">
    <location>
        <begin position="284"/>
        <end position="378"/>
    </location>
</feature>
<keyword evidence="3" id="KW-0238">DNA-binding</keyword>
<comment type="caution">
    <text evidence="6">The sequence shown here is derived from an EMBL/GenBank/DDBJ whole genome shotgun (WGS) entry which is preliminary data.</text>
</comment>
<name>A0ABV7IAG6_9RHOB</name>
<evidence type="ECO:0000259" key="5">
    <source>
        <dbReference type="Pfam" id="PF01420"/>
    </source>
</evidence>
<dbReference type="RefSeq" id="WP_207468910.1">
    <property type="nucleotide sequence ID" value="NZ_JAFNAW010000024.1"/>
</dbReference>
<gene>
    <name evidence="6" type="ORF">ACFOD7_02305</name>
</gene>
<evidence type="ECO:0000313" key="6">
    <source>
        <dbReference type="EMBL" id="MFC3166878.1"/>
    </source>
</evidence>
<dbReference type="Proteomes" id="UP001595557">
    <property type="component" value="Unassembled WGS sequence"/>
</dbReference>
<feature type="domain" description="Type I restriction modification DNA specificity" evidence="5">
    <location>
        <begin position="7"/>
        <end position="172"/>
    </location>
</feature>
<proteinExistence type="inferred from homology"/>
<sequence length="443" mass="49674">MSELPRGWSVAIIKSVADINPKHDSTTDRETEVSFVRMPAVDEHLGVITTPDIKPLKDVWKGFTHFAEGDVIFAKITPCMENGKTAVARGLNNGLACGSTEFHVLRPTEALNADYIWRYLRQKSFRAEAEAAMTGAVGQRRVPKPFLEERELHLPPIAEQRRIVAKLDRLSAHSAAARDHLAHTTKLATRAKQAILDAETVQATVDCGVVTIEEIADVMFDGPFGSNLKSEDYTAEGVRVVRLENIGVMEFRAEKITFISERKYKTLQRHSLHPEDIVFSSFVADDVRAALIPANLGSAINKADCFCVRCDKNIVDPKYLLFRLSARRTYLDMEDLVHGATRPRIGLKHLKAYKISLPALEQQKAIVRRIEAAFARIDRMTKDTSRAAHLLDQLDERLLAKAFRGELVPQNPEDEPAEALLTRIREARATAPKQKRGRRKETA</sequence>
<organism evidence="6 7">
    <name type="scientific">Paracoccus fontiphilus</name>
    <dbReference type="NCBI Taxonomy" id="1815556"/>
    <lineage>
        <taxon>Bacteria</taxon>
        <taxon>Pseudomonadati</taxon>
        <taxon>Pseudomonadota</taxon>
        <taxon>Alphaproteobacteria</taxon>
        <taxon>Rhodobacterales</taxon>
        <taxon>Paracoccaceae</taxon>
        <taxon>Paracoccus</taxon>
    </lineage>
</organism>
<reference evidence="7" key="1">
    <citation type="journal article" date="2019" name="Int. J. Syst. Evol. Microbiol.">
        <title>The Global Catalogue of Microorganisms (GCM) 10K type strain sequencing project: providing services to taxonomists for standard genome sequencing and annotation.</title>
        <authorList>
            <consortium name="The Broad Institute Genomics Platform"/>
            <consortium name="The Broad Institute Genome Sequencing Center for Infectious Disease"/>
            <person name="Wu L."/>
            <person name="Ma J."/>
        </authorList>
    </citation>
    <scope>NUCLEOTIDE SEQUENCE [LARGE SCALE GENOMIC DNA]</scope>
    <source>
        <strain evidence="7">KCTC 52239</strain>
    </source>
</reference>